<feature type="transmembrane region" description="Helical" evidence="3">
    <location>
        <begin position="298"/>
        <end position="317"/>
    </location>
</feature>
<proteinExistence type="inferred from homology"/>
<sequence length="489" mass="54304">MNEISSKLQENLTTIKNVLGASNDLVIREFSIGKDQKISASIIYIDGLSNGDTVNSLILKTLMLDVRISDLKLPNSSNNIDWFELIKRYSLAFGEIDEVTDIERLYESILAGETLLLIDSSNKAISVDSKDWAQRGIEEPSTQTVIKGPKEGFTETLRTNTALIRRRVKNKDIVFEEFSLGTNSKTDVSLVYIKEICDEKIVDEVREKLKKLDIEFVVGTSIIEDYLEGSKVSPFPTIYSSERPDFVATALMRGKIAILVDGTPFVSVLPAVFINFFQTTEELYVRNYMGSFILIIRFISYVMALLTPGVYCAILTFHQEMIPTALYISIAAQRLSVPFPIAFETFILEIIFDILREAAVRMPRVVGPTISIVGALILGQASVEAGIFSPILIILVALTAIATYVCPNYIMANASRLLRYAILILGAVLGLPGIISGIIIIIFHLCSIQSFGTPYMEPMAPKTMAPKNIANDSKVTKVIKKIVKNIFKK</sequence>
<comment type="similarity">
    <text evidence="1">Belongs to the GerABKA family.</text>
</comment>
<dbReference type="InterPro" id="IPR004995">
    <property type="entry name" value="Spore_Ger"/>
</dbReference>
<accession>A0A6V8SC43</accession>
<organism evidence="4 5">
    <name type="scientific">Clostridium fungisolvens</name>
    <dbReference type="NCBI Taxonomy" id="1604897"/>
    <lineage>
        <taxon>Bacteria</taxon>
        <taxon>Bacillati</taxon>
        <taxon>Bacillota</taxon>
        <taxon>Clostridia</taxon>
        <taxon>Eubacteriales</taxon>
        <taxon>Clostridiaceae</taxon>
        <taxon>Clostridium</taxon>
    </lineage>
</organism>
<keyword evidence="3" id="KW-0812">Transmembrane</keyword>
<reference evidence="4 5" key="1">
    <citation type="submission" date="2020-07" db="EMBL/GenBank/DDBJ databases">
        <title>A new beta-1,3-glucan-decomposing anaerobic bacterium isolated from anoxic soil subjected to biological soil disinfestation.</title>
        <authorList>
            <person name="Ueki A."/>
            <person name="Tonouchi A."/>
        </authorList>
    </citation>
    <scope>NUCLEOTIDE SEQUENCE [LARGE SCALE GENOMIC DNA]</scope>
    <source>
        <strain evidence="4 5">TW1</strain>
    </source>
</reference>
<dbReference type="EMBL" id="BLZR01000001">
    <property type="protein sequence ID" value="GFP74035.1"/>
    <property type="molecule type" value="Genomic_DNA"/>
</dbReference>
<dbReference type="Pfam" id="PF03323">
    <property type="entry name" value="GerA"/>
    <property type="match status" value="1"/>
</dbReference>
<dbReference type="PIRSF" id="PIRSF005690">
    <property type="entry name" value="GerBA"/>
    <property type="match status" value="1"/>
</dbReference>
<dbReference type="GO" id="GO:0016020">
    <property type="term" value="C:membrane"/>
    <property type="evidence" value="ECO:0007669"/>
    <property type="project" value="InterPro"/>
</dbReference>
<dbReference type="InterPro" id="IPR050768">
    <property type="entry name" value="UPF0353/GerABKA_families"/>
</dbReference>
<dbReference type="RefSeq" id="WP_183275626.1">
    <property type="nucleotide sequence ID" value="NZ_BLZR01000001.1"/>
</dbReference>
<feature type="transmembrane region" description="Helical" evidence="3">
    <location>
        <begin position="417"/>
        <end position="445"/>
    </location>
</feature>
<feature type="transmembrane region" description="Helical" evidence="3">
    <location>
        <begin position="387"/>
        <end position="405"/>
    </location>
</feature>
<feature type="transmembrane region" description="Helical" evidence="3">
    <location>
        <begin position="362"/>
        <end position="381"/>
    </location>
</feature>
<dbReference type="GO" id="GO:0009847">
    <property type="term" value="P:spore germination"/>
    <property type="evidence" value="ECO:0007669"/>
    <property type="project" value="InterPro"/>
</dbReference>
<gene>
    <name evidence="4" type="ORF">bsdtw1_00072</name>
</gene>
<keyword evidence="3" id="KW-1133">Transmembrane helix</keyword>
<dbReference type="Proteomes" id="UP000580568">
    <property type="component" value="Unassembled WGS sequence"/>
</dbReference>
<evidence type="ECO:0000313" key="4">
    <source>
        <dbReference type="EMBL" id="GFP74035.1"/>
    </source>
</evidence>
<dbReference type="PANTHER" id="PTHR22550:SF5">
    <property type="entry name" value="LEUCINE ZIPPER PROTEIN 4"/>
    <property type="match status" value="1"/>
</dbReference>
<feature type="transmembrane region" description="Helical" evidence="3">
    <location>
        <begin position="256"/>
        <end position="277"/>
    </location>
</feature>
<keyword evidence="5" id="KW-1185">Reference proteome</keyword>
<name>A0A6V8SC43_9CLOT</name>
<evidence type="ECO:0000256" key="3">
    <source>
        <dbReference type="SAM" id="Phobius"/>
    </source>
</evidence>
<evidence type="ECO:0000313" key="5">
    <source>
        <dbReference type="Proteomes" id="UP000580568"/>
    </source>
</evidence>
<comment type="caution">
    <text evidence="4">The sequence shown here is derived from an EMBL/GenBank/DDBJ whole genome shotgun (WGS) entry which is preliminary data.</text>
</comment>
<dbReference type="AlphaFoldDB" id="A0A6V8SC43"/>
<dbReference type="PANTHER" id="PTHR22550">
    <property type="entry name" value="SPORE GERMINATION PROTEIN"/>
    <property type="match status" value="1"/>
</dbReference>
<keyword evidence="2 3" id="KW-0472">Membrane</keyword>
<evidence type="ECO:0000256" key="1">
    <source>
        <dbReference type="ARBA" id="ARBA00005278"/>
    </source>
</evidence>
<protein>
    <submittedName>
        <fullName evidence="4">Spore germination protein B1</fullName>
    </submittedName>
</protein>
<evidence type="ECO:0000256" key="2">
    <source>
        <dbReference type="ARBA" id="ARBA00023136"/>
    </source>
</evidence>